<reference evidence="4" key="1">
    <citation type="journal article" date="2019" name="Int. J. Syst. Evol. Microbiol.">
        <title>The Global Catalogue of Microorganisms (GCM) 10K type strain sequencing project: providing services to taxonomists for standard genome sequencing and annotation.</title>
        <authorList>
            <consortium name="The Broad Institute Genomics Platform"/>
            <consortium name="The Broad Institute Genome Sequencing Center for Infectious Disease"/>
            <person name="Wu L."/>
            <person name="Ma J."/>
        </authorList>
    </citation>
    <scope>NUCLEOTIDE SEQUENCE [LARGE SCALE GENOMIC DNA]</scope>
    <source>
        <strain evidence="4">JCM 17939</strain>
    </source>
</reference>
<feature type="transmembrane region" description="Helical" evidence="2">
    <location>
        <begin position="40"/>
        <end position="62"/>
    </location>
</feature>
<keyword evidence="2" id="KW-0812">Transmembrane</keyword>
<keyword evidence="4" id="KW-1185">Reference proteome</keyword>
<keyword evidence="2" id="KW-1133">Transmembrane helix</keyword>
<feature type="region of interest" description="Disordered" evidence="1">
    <location>
        <begin position="274"/>
        <end position="326"/>
    </location>
</feature>
<dbReference type="EMBL" id="BAABHK010000011">
    <property type="protein sequence ID" value="GAA4632713.1"/>
    <property type="molecule type" value="Genomic_DNA"/>
</dbReference>
<gene>
    <name evidence="3" type="ORF">GCM10023196_067250</name>
</gene>
<dbReference type="Proteomes" id="UP001501442">
    <property type="component" value="Unassembled WGS sequence"/>
</dbReference>
<accession>A0ABP8UKC3</accession>
<keyword evidence="2" id="KW-0472">Membrane</keyword>
<organism evidence="3 4">
    <name type="scientific">Actinoallomurus vinaceus</name>
    <dbReference type="NCBI Taxonomy" id="1080074"/>
    <lineage>
        <taxon>Bacteria</taxon>
        <taxon>Bacillati</taxon>
        <taxon>Actinomycetota</taxon>
        <taxon>Actinomycetes</taxon>
        <taxon>Streptosporangiales</taxon>
        <taxon>Thermomonosporaceae</taxon>
        <taxon>Actinoallomurus</taxon>
    </lineage>
</organism>
<dbReference type="RefSeq" id="WP_345435714.1">
    <property type="nucleotide sequence ID" value="NZ_BAABHK010000011.1"/>
</dbReference>
<evidence type="ECO:0000256" key="1">
    <source>
        <dbReference type="SAM" id="MobiDB-lite"/>
    </source>
</evidence>
<protein>
    <submittedName>
        <fullName evidence="3">Uncharacterized protein</fullName>
    </submittedName>
</protein>
<evidence type="ECO:0000313" key="4">
    <source>
        <dbReference type="Proteomes" id="UP001501442"/>
    </source>
</evidence>
<evidence type="ECO:0000256" key="2">
    <source>
        <dbReference type="SAM" id="Phobius"/>
    </source>
</evidence>
<name>A0ABP8UKC3_9ACTN</name>
<sequence length="380" mass="40794">MGEHEARSLITTLAAEPQPPSTIDVERAVRDGHRRRRRRLLMECGAVVAAVALVAGGVGLLGRSGGRSAPAPVAAPAPTRFDPLVRYADFGWLPPGMSERSVSVSSDGIVLEARTPKGKPYEWFESQVGVALSPAGRNVDDESLVPISQGSDENCPHDEQAGAASAIQGRPAQWVFRSDVAGTHCRWTATELRWQYAPGAWAAARIARAPGVTDIPATLVHIAETLQVDRKEPVRMPFQARYVPAGLRLAESLSDQGVPGSKKWRVELYFEPSGRKPSSGVGSQDDDSGPGVSIDVLPMSASDPNDETGPPNTTVDGHPAVRMRTKNGSGTDEVLRVLDVRGFEVSIMTSRLRKGEPERILRGLTLLGPDRTAWTTRPLG</sequence>
<comment type="caution">
    <text evidence="3">The sequence shown here is derived from an EMBL/GenBank/DDBJ whole genome shotgun (WGS) entry which is preliminary data.</text>
</comment>
<proteinExistence type="predicted"/>
<evidence type="ECO:0000313" key="3">
    <source>
        <dbReference type="EMBL" id="GAA4632713.1"/>
    </source>
</evidence>
<feature type="compositionally biased region" description="Low complexity" evidence="1">
    <location>
        <begin position="277"/>
        <end position="293"/>
    </location>
</feature>